<keyword evidence="4" id="KW-1185">Reference proteome</keyword>
<evidence type="ECO:0000313" key="4">
    <source>
        <dbReference type="Proteomes" id="UP000236520"/>
    </source>
</evidence>
<protein>
    <recommendedName>
        <fullName evidence="5">Lanthionine biosynthesis protein LanB</fullName>
    </recommendedName>
</protein>
<dbReference type="Pfam" id="PF04738">
    <property type="entry name" value="Lant_dehydr_N"/>
    <property type="match status" value="1"/>
</dbReference>
<feature type="domain" description="Lantibiotic dehydratase N-terminal" evidence="1">
    <location>
        <begin position="53"/>
        <end position="701"/>
    </location>
</feature>
<dbReference type="InterPro" id="IPR006827">
    <property type="entry name" value="Lant_deHydtase_N"/>
</dbReference>
<feature type="domain" description="Thiopeptide-type bacteriocin biosynthesis" evidence="2">
    <location>
        <begin position="769"/>
        <end position="1020"/>
    </location>
</feature>
<dbReference type="NCBIfam" id="TIGR03891">
    <property type="entry name" value="thiopep_ocin"/>
    <property type="match status" value="1"/>
</dbReference>
<evidence type="ECO:0000259" key="1">
    <source>
        <dbReference type="Pfam" id="PF04738"/>
    </source>
</evidence>
<gene>
    <name evidence="3" type="ORF">SMF913_13193</name>
</gene>
<proteinExistence type="predicted"/>
<comment type="caution">
    <text evidence="3">The sequence shown here is derived from an EMBL/GenBank/DDBJ whole genome shotgun (WGS) entry which is preliminary data.</text>
</comment>
<dbReference type="RefSeq" id="WP_102934555.1">
    <property type="nucleotide sequence ID" value="NZ_LJIW01000001.1"/>
</dbReference>
<reference evidence="3 4" key="1">
    <citation type="submission" date="2015-09" db="EMBL/GenBank/DDBJ databases">
        <title>Genome sequence, genome mining and natural product profiling of a biocontrol bacterium Streptomyces malaysiensis F913.</title>
        <authorList>
            <person name="Xu Y."/>
            <person name="Wei J."/>
            <person name="Xie J."/>
            <person name="Li T."/>
            <person name="Zhou Z."/>
        </authorList>
    </citation>
    <scope>NUCLEOTIDE SEQUENCE [LARGE SCALE GENOMIC DNA]</scope>
    <source>
        <strain evidence="3 4">F913</strain>
    </source>
</reference>
<dbReference type="EMBL" id="LJIW01000001">
    <property type="protein sequence ID" value="PNG97168.1"/>
    <property type="molecule type" value="Genomic_DNA"/>
</dbReference>
<dbReference type="Proteomes" id="UP000236520">
    <property type="component" value="Unassembled WGS sequence"/>
</dbReference>
<evidence type="ECO:0008006" key="5">
    <source>
        <dbReference type="Google" id="ProtNLM"/>
    </source>
</evidence>
<dbReference type="AlphaFoldDB" id="A0A2J7ZA70"/>
<dbReference type="InterPro" id="IPR023809">
    <property type="entry name" value="Thiopep_bacteriocin_synth_dom"/>
</dbReference>
<organism evidence="3 4">
    <name type="scientific">Streptomyces malaysiensis</name>
    <dbReference type="NCBI Taxonomy" id="92644"/>
    <lineage>
        <taxon>Bacteria</taxon>
        <taxon>Bacillati</taxon>
        <taxon>Actinomycetota</taxon>
        <taxon>Actinomycetes</taxon>
        <taxon>Kitasatosporales</taxon>
        <taxon>Streptomycetaceae</taxon>
        <taxon>Streptomyces</taxon>
        <taxon>Streptomyces violaceusniger group</taxon>
    </lineage>
</organism>
<sequence length="1030" mass="111999">MATKSCLPYRCAGTAMVRASGHRLPLASWPDLADSSPHRVARWRGWLQAAWDREELAAAVEQASPALARQVHAVCVGEVEDARRVRRAASALVRYALRMHGRATPFGLFAGVVPMAFADEPLVVWGDQHRAFVRADGTWLADVIKRLEACPAVLHRLSLVVNNCAFLRGGRLVVPYPPRSGRAEEPAAEVSLRYTAAVRLVVEAARAPLRGRELVEKVSAEFHQVALSKVESLVTSLVSQGVLLSALHAPAGTFDAFDHLMQQIAGAGVEDVPDVAQLTARLQKVQSKLAAHNVPTGPVEGRRLRAALRTDMLAVSTVVEQPVAVDARLDCTLVLPHQVARAAEEAVSLLARLSPLPYGSPAWKSYHNRFFERYGIGSLVPVRDLVDADLGLGFPDGYLDAEPEAGTAVSGRDRRLFALAQQAALEGRDEVHLDEELVGALTPGEPDRVRLPPHLELRFRLQAPDIAAVAQGEFTLAVVSPSRGIGTTTGRFIGLLDPEEQAQARKAFIHLPTSDSGARPVQLSFTPLNRCDTHVTRAPDVLPDVISLAEHRVDGGAGLIALDDLAVGCDPQRLYLASLSRQQRLEPMAPHALDLRAHTPPLARFLLEIAKATSTVVTPFTWGAANALPFLPRVRYGRTILSPARWRLHRSDVPDRCAAWPQWREALEQWRHRSRVPDWVALTEGDRALPLNLTEAAHLELVRSHLATSESAVLTETQPGADGWLDGHAHEITVPLQADHPALSRATPPVSTARLVTREHGHVPGASRWLMAKIYSHTKRHPEILGHHLPGLFARWEQPPMWWYTRYRDPRWHLRLRLALADVGDFATGAARVAEWATELRRQGLVGDVQFATSYPETGRWGTAGGLEAAETVFAADSAVLVTAFAQPTRPHPQALAAANLVATATAFTGSTVVGMDWLIRHGHLTDPGPLDRAVRAEALSLADPTGDWAGLRAAPGGTAIHATWAARARVLTAYGDRLRACDDGTDPDAVLDSLLHAHHIRAAGIDKADERTCIRLARAAALAWKARSA</sequence>
<evidence type="ECO:0000259" key="2">
    <source>
        <dbReference type="Pfam" id="PF14028"/>
    </source>
</evidence>
<evidence type="ECO:0000313" key="3">
    <source>
        <dbReference type="EMBL" id="PNG97168.1"/>
    </source>
</evidence>
<dbReference type="Pfam" id="PF14028">
    <property type="entry name" value="Lant_dehydr_C"/>
    <property type="match status" value="1"/>
</dbReference>
<name>A0A2J7ZA70_STRMQ</name>
<accession>A0A2J7ZA70</accession>